<comment type="subunit">
    <text evidence="5">NDH-1 is composed of 14 different subunits. Subunits NuoA, H, J, K, L, M, N constitute the membrane sector of the complex.</text>
</comment>
<keyword evidence="5" id="KW-0874">Quinone</keyword>
<dbReference type="PROSITE" id="PS00198">
    <property type="entry name" value="4FE4S_FER_1"/>
    <property type="match status" value="1"/>
</dbReference>
<dbReference type="AlphaFoldDB" id="A0A1J5DKA4"/>
<evidence type="ECO:0000256" key="4">
    <source>
        <dbReference type="ARBA" id="ARBA00023014"/>
    </source>
</evidence>
<dbReference type="PROSITE" id="PS51379">
    <property type="entry name" value="4FE4S_FER_2"/>
    <property type="match status" value="2"/>
</dbReference>
<dbReference type="Gene3D" id="3.30.70.3270">
    <property type="match status" value="1"/>
</dbReference>
<feature type="domain" description="4Fe-4S ferredoxin-type" evidence="6">
    <location>
        <begin position="40"/>
        <end position="72"/>
    </location>
</feature>
<dbReference type="NCBIfam" id="TIGR01971">
    <property type="entry name" value="NuoI"/>
    <property type="match status" value="1"/>
</dbReference>
<keyword evidence="3 5" id="KW-0408">Iron</keyword>
<dbReference type="GO" id="GO:0050136">
    <property type="term" value="F:NADH dehydrogenase (quinone) (non-electrogenic) activity"/>
    <property type="evidence" value="ECO:0007669"/>
    <property type="project" value="UniProtKB-UniRule"/>
</dbReference>
<comment type="similarity">
    <text evidence="5">Belongs to the complex I 23 kDa subunit family.</text>
</comment>
<dbReference type="Pfam" id="PF12838">
    <property type="entry name" value="Fer4_7"/>
    <property type="match status" value="1"/>
</dbReference>
<dbReference type="HAMAP" id="MF_01351">
    <property type="entry name" value="NDH1_NuoI"/>
    <property type="match status" value="1"/>
</dbReference>
<dbReference type="EMBL" id="MNYI01000235">
    <property type="protein sequence ID" value="OIP36645.1"/>
    <property type="molecule type" value="Genomic_DNA"/>
</dbReference>
<accession>A0A1J5DKA4</accession>
<comment type="caution">
    <text evidence="7">The sequence shown here is derived from an EMBL/GenBank/DDBJ whole genome shotgun (WGS) entry which is preliminary data.</text>
</comment>
<dbReference type="STRING" id="1817895.AUJ95_09180"/>
<keyword evidence="4 5" id="KW-0411">Iron-sulfur</keyword>
<feature type="binding site" evidence="5">
    <location>
        <position position="99"/>
    </location>
    <ligand>
        <name>[4Fe-4S] cluster</name>
        <dbReference type="ChEBI" id="CHEBI:49883"/>
        <label>2</label>
    </ligand>
</feature>
<dbReference type="GO" id="GO:0048038">
    <property type="term" value="F:quinone binding"/>
    <property type="evidence" value="ECO:0007669"/>
    <property type="project" value="UniProtKB-KW"/>
</dbReference>
<feature type="binding site" evidence="5">
    <location>
        <position position="55"/>
    </location>
    <ligand>
        <name>[4Fe-4S] cluster</name>
        <dbReference type="ChEBI" id="CHEBI:49883"/>
        <label>1</label>
    </ligand>
</feature>
<feature type="binding site" evidence="5">
    <location>
        <position position="102"/>
    </location>
    <ligand>
        <name>[4Fe-4S] cluster</name>
        <dbReference type="ChEBI" id="CHEBI:49883"/>
        <label>2</label>
    </ligand>
</feature>
<evidence type="ECO:0000256" key="3">
    <source>
        <dbReference type="ARBA" id="ARBA00023004"/>
    </source>
</evidence>
<dbReference type="InterPro" id="IPR017900">
    <property type="entry name" value="4Fe4S_Fe_S_CS"/>
</dbReference>
<gene>
    <name evidence="5" type="primary">nuoI</name>
    <name evidence="7" type="ORF">AUJ95_09180</name>
</gene>
<feature type="binding site" evidence="5">
    <location>
        <position position="96"/>
    </location>
    <ligand>
        <name>[4Fe-4S] cluster</name>
        <dbReference type="ChEBI" id="CHEBI:49883"/>
        <label>2</label>
    </ligand>
</feature>
<comment type="subcellular location">
    <subcellularLocation>
        <location evidence="5">Cell membrane</location>
        <topology evidence="5">Peripheral membrane protein</topology>
    </subcellularLocation>
</comment>
<keyword evidence="5" id="KW-0520">NAD</keyword>
<protein>
    <recommendedName>
        <fullName evidence="5">NADH-quinone oxidoreductase subunit I</fullName>
        <ecNumber evidence="5">7.1.1.-</ecNumber>
    </recommendedName>
    <alternativeName>
        <fullName evidence="5">NADH dehydrogenase I subunit I</fullName>
    </alternativeName>
    <alternativeName>
        <fullName evidence="5">NDH-1 subunit I</fullName>
    </alternativeName>
</protein>
<dbReference type="GO" id="GO:0051539">
    <property type="term" value="F:4 iron, 4 sulfur cluster binding"/>
    <property type="evidence" value="ECO:0007669"/>
    <property type="project" value="UniProtKB-KW"/>
</dbReference>
<keyword evidence="5" id="KW-0472">Membrane</keyword>
<proteinExistence type="inferred from homology"/>
<keyword evidence="5" id="KW-1278">Translocase</keyword>
<evidence type="ECO:0000313" key="8">
    <source>
        <dbReference type="Proteomes" id="UP000183085"/>
    </source>
</evidence>
<comment type="function">
    <text evidence="5">NDH-1 shuttles electrons from NADH, via FMN and iron-sulfur (Fe-S) centers, to quinones in the respiratory chain. The immediate electron acceptor for the enzyme in this species is believed to be ubiquinone. Couples the redox reaction to proton translocation (for every two electrons transferred, four hydrogen ions are translocated across the cytoplasmic membrane), and thus conserves the redox energy in a proton gradient.</text>
</comment>
<dbReference type="GO" id="GO:0005506">
    <property type="term" value="F:iron ion binding"/>
    <property type="evidence" value="ECO:0007669"/>
    <property type="project" value="UniProtKB-UniRule"/>
</dbReference>
<keyword evidence="5" id="KW-0830">Ubiquinone</keyword>
<dbReference type="GO" id="GO:0005886">
    <property type="term" value="C:plasma membrane"/>
    <property type="evidence" value="ECO:0007669"/>
    <property type="project" value="UniProtKB-SubCell"/>
</dbReference>
<reference evidence="7 8" key="1">
    <citation type="journal article" date="2016" name="Environ. Microbiol.">
        <title>Genomic resolution of a cold subsurface aquifer community provides metabolic insights for novel microbes adapted to high CO concentrations.</title>
        <authorList>
            <person name="Probst A.J."/>
            <person name="Castelle C.J."/>
            <person name="Singh A."/>
            <person name="Brown C.T."/>
            <person name="Anantharaman K."/>
            <person name="Sharon I."/>
            <person name="Hug L.A."/>
            <person name="Burstein D."/>
            <person name="Emerson J.B."/>
            <person name="Thomas B.C."/>
            <person name="Banfield J.F."/>
        </authorList>
    </citation>
    <scope>NUCLEOTIDE SEQUENCE [LARGE SCALE GENOMIC DNA]</scope>
    <source>
        <strain evidence="7">CG2_30_40_21</strain>
    </source>
</reference>
<evidence type="ECO:0000256" key="1">
    <source>
        <dbReference type="ARBA" id="ARBA00022485"/>
    </source>
</evidence>
<dbReference type="InterPro" id="IPR010226">
    <property type="entry name" value="NADH_quinone_OxRdtase_chainI"/>
</dbReference>
<comment type="catalytic activity">
    <reaction evidence="5">
        <text>a quinone + NADH + 5 H(+)(in) = a quinol + NAD(+) + 4 H(+)(out)</text>
        <dbReference type="Rhea" id="RHEA:57888"/>
        <dbReference type="ChEBI" id="CHEBI:15378"/>
        <dbReference type="ChEBI" id="CHEBI:24646"/>
        <dbReference type="ChEBI" id="CHEBI:57540"/>
        <dbReference type="ChEBI" id="CHEBI:57945"/>
        <dbReference type="ChEBI" id="CHEBI:132124"/>
    </reaction>
</comment>
<feature type="binding site" evidence="5">
    <location>
        <position position="52"/>
    </location>
    <ligand>
        <name>[4Fe-4S] cluster</name>
        <dbReference type="ChEBI" id="CHEBI:49883"/>
        <label>1</label>
    </ligand>
</feature>
<feature type="binding site" evidence="5">
    <location>
        <position position="106"/>
    </location>
    <ligand>
        <name>[4Fe-4S] cluster</name>
        <dbReference type="ChEBI" id="CHEBI:49883"/>
        <label>1</label>
    </ligand>
</feature>
<evidence type="ECO:0000259" key="6">
    <source>
        <dbReference type="PROSITE" id="PS51379"/>
    </source>
</evidence>
<feature type="binding site" evidence="5">
    <location>
        <position position="62"/>
    </location>
    <ligand>
        <name>[4Fe-4S] cluster</name>
        <dbReference type="ChEBI" id="CHEBI:49883"/>
        <label>2</label>
    </ligand>
</feature>
<dbReference type="Proteomes" id="UP000183085">
    <property type="component" value="Unassembled WGS sequence"/>
</dbReference>
<evidence type="ECO:0000313" key="7">
    <source>
        <dbReference type="EMBL" id="OIP36645.1"/>
    </source>
</evidence>
<keyword evidence="1 5" id="KW-0004">4Fe-4S</keyword>
<keyword evidence="5" id="KW-1003">Cell membrane</keyword>
<dbReference type="PANTHER" id="PTHR10849">
    <property type="entry name" value="NADH DEHYDROGENASE UBIQUINONE IRON-SULFUR PROTEIN 8, MITOCHONDRIAL"/>
    <property type="match status" value="1"/>
</dbReference>
<evidence type="ECO:0000256" key="2">
    <source>
        <dbReference type="ARBA" id="ARBA00022723"/>
    </source>
</evidence>
<sequence>MIIELIHGLLVTFKHLFTPSVTIQYPTQRRPVAEGFRGLQRLNVDENGQLLCVGCGLCARYCPAEAIKITTIVMDEPNAQGCDKKVESYIIDISRCIFCGLCVEACPKDAIRMTDCYEMACYNRDKMIYDIEGLTKEPGVTRYK</sequence>
<comment type="cofactor">
    <cofactor evidence="5">
        <name>[4Fe-4S] cluster</name>
        <dbReference type="ChEBI" id="CHEBI:49883"/>
    </cofactor>
    <text evidence="5">Binds 2 [4Fe-4S] clusters per subunit.</text>
</comment>
<dbReference type="SUPFAM" id="SSF54862">
    <property type="entry name" value="4Fe-4S ferredoxins"/>
    <property type="match status" value="1"/>
</dbReference>
<feature type="binding site" evidence="5">
    <location>
        <position position="58"/>
    </location>
    <ligand>
        <name>[4Fe-4S] cluster</name>
        <dbReference type="ChEBI" id="CHEBI:49883"/>
        <label>1</label>
    </ligand>
</feature>
<dbReference type="InterPro" id="IPR017896">
    <property type="entry name" value="4Fe4S_Fe-S-bd"/>
</dbReference>
<keyword evidence="2 5" id="KW-0479">Metal-binding</keyword>
<dbReference type="EC" id="7.1.1.-" evidence="5"/>
<feature type="domain" description="4Fe-4S ferredoxin-type" evidence="6">
    <location>
        <begin position="87"/>
        <end position="116"/>
    </location>
</feature>
<organism evidence="7 8">
    <name type="scientific">Candidatus Desantisbacteria bacterium CG2_30_40_21</name>
    <dbReference type="NCBI Taxonomy" id="1817895"/>
    <lineage>
        <taxon>Bacteria</taxon>
        <taxon>Candidatus Desantisiibacteriota</taxon>
    </lineage>
</organism>
<name>A0A1J5DKA4_9BACT</name>
<evidence type="ECO:0000256" key="5">
    <source>
        <dbReference type="HAMAP-Rule" id="MF_01351"/>
    </source>
</evidence>